<dbReference type="InterPro" id="IPR019888">
    <property type="entry name" value="Tscrpt_reg_AsnC-like"/>
</dbReference>
<protein>
    <submittedName>
        <fullName evidence="6">Winged helix-turn-helix transcriptional regulator</fullName>
    </submittedName>
</protein>
<sequence>MDESLDATNVKILRELVANARIPITELARKVGLSKTPVALRIKQMEEMGLITGYRAILSPLKLGLTHVTYVEVRMSDTRQKALEQFNAAVRAIPEVEECYMIAGGFDYLLKVRSPDMAGYRRIMAEKISALPHIHATTSYVSMEAVVEQNWTEL</sequence>
<evidence type="ECO:0000259" key="5">
    <source>
        <dbReference type="PROSITE" id="PS50956"/>
    </source>
</evidence>
<accession>A0A844H2Z9</accession>
<proteinExistence type="predicted"/>
<comment type="caution">
    <text evidence="6">The sequence shown here is derived from an EMBL/GenBank/DDBJ whole genome shotgun (WGS) entry which is preliminary data.</text>
</comment>
<dbReference type="InterPro" id="IPR011991">
    <property type="entry name" value="ArsR-like_HTH"/>
</dbReference>
<dbReference type="RefSeq" id="WP_155063479.1">
    <property type="nucleotide sequence ID" value="NZ_WMIF01000004.1"/>
</dbReference>
<keyword evidence="7" id="KW-1185">Reference proteome</keyword>
<dbReference type="PANTHER" id="PTHR30154:SF0">
    <property type="entry name" value="LEUCINE-RESPONSIVE REGULATORY PROTEIN"/>
    <property type="match status" value="1"/>
</dbReference>
<dbReference type="OrthoDB" id="8085200at2"/>
<dbReference type="EMBL" id="WMIF01000004">
    <property type="protein sequence ID" value="MTH33934.1"/>
    <property type="molecule type" value="Genomic_DNA"/>
</dbReference>
<dbReference type="SUPFAM" id="SSF54909">
    <property type="entry name" value="Dimeric alpha+beta barrel"/>
    <property type="match status" value="1"/>
</dbReference>
<dbReference type="InterPro" id="IPR036388">
    <property type="entry name" value="WH-like_DNA-bd_sf"/>
</dbReference>
<dbReference type="GO" id="GO:0043565">
    <property type="term" value="F:sequence-specific DNA binding"/>
    <property type="evidence" value="ECO:0007669"/>
    <property type="project" value="InterPro"/>
</dbReference>
<evidence type="ECO:0000256" key="2">
    <source>
        <dbReference type="ARBA" id="ARBA00023125"/>
    </source>
</evidence>
<dbReference type="PRINTS" id="PR00033">
    <property type="entry name" value="HTHASNC"/>
</dbReference>
<dbReference type="InterPro" id="IPR019887">
    <property type="entry name" value="Tscrpt_reg_AsnC/Lrp_C"/>
</dbReference>
<dbReference type="Pfam" id="PF01037">
    <property type="entry name" value="AsnC_trans_reg"/>
    <property type="match status" value="1"/>
</dbReference>
<reference evidence="6 7" key="1">
    <citation type="submission" date="2019-11" db="EMBL/GenBank/DDBJ databases">
        <authorList>
            <person name="Dong K."/>
        </authorList>
    </citation>
    <scope>NUCLEOTIDE SEQUENCE [LARGE SCALE GENOMIC DNA]</scope>
    <source>
        <strain evidence="6 7">JCM 17370</strain>
    </source>
</reference>
<keyword evidence="4" id="KW-0804">Transcription</keyword>
<dbReference type="GO" id="GO:0006524">
    <property type="term" value="P:alanine catabolic process"/>
    <property type="evidence" value="ECO:0007669"/>
    <property type="project" value="TreeGrafter"/>
</dbReference>
<dbReference type="GO" id="GO:0006355">
    <property type="term" value="P:regulation of DNA-templated transcription"/>
    <property type="evidence" value="ECO:0007669"/>
    <property type="project" value="UniProtKB-ARBA"/>
</dbReference>
<dbReference type="Gene3D" id="1.10.10.10">
    <property type="entry name" value="Winged helix-like DNA-binding domain superfamily/Winged helix DNA-binding domain"/>
    <property type="match status" value="1"/>
</dbReference>
<dbReference type="Pfam" id="PF13412">
    <property type="entry name" value="HTH_24"/>
    <property type="match status" value="1"/>
</dbReference>
<dbReference type="Proteomes" id="UP000442533">
    <property type="component" value="Unassembled WGS sequence"/>
</dbReference>
<dbReference type="Gene3D" id="3.30.70.920">
    <property type="match status" value="1"/>
</dbReference>
<keyword evidence="3" id="KW-0010">Activator</keyword>
<dbReference type="AlphaFoldDB" id="A0A844H2Z9"/>
<keyword evidence="1" id="KW-0805">Transcription regulation</keyword>
<evidence type="ECO:0000313" key="7">
    <source>
        <dbReference type="Proteomes" id="UP000442533"/>
    </source>
</evidence>
<dbReference type="InterPro" id="IPR011008">
    <property type="entry name" value="Dimeric_a/b-barrel"/>
</dbReference>
<keyword evidence="2" id="KW-0238">DNA-binding</keyword>
<dbReference type="GO" id="GO:0005829">
    <property type="term" value="C:cytosol"/>
    <property type="evidence" value="ECO:0007669"/>
    <property type="project" value="TreeGrafter"/>
</dbReference>
<dbReference type="InterPro" id="IPR000485">
    <property type="entry name" value="AsnC-type_HTH_dom"/>
</dbReference>
<dbReference type="SUPFAM" id="SSF46785">
    <property type="entry name" value="Winged helix' DNA-binding domain"/>
    <property type="match status" value="1"/>
</dbReference>
<gene>
    <name evidence="6" type="ORF">GL279_04905</name>
</gene>
<evidence type="ECO:0000256" key="4">
    <source>
        <dbReference type="ARBA" id="ARBA00023163"/>
    </source>
</evidence>
<dbReference type="PANTHER" id="PTHR30154">
    <property type="entry name" value="LEUCINE-RESPONSIVE REGULATORY PROTEIN"/>
    <property type="match status" value="1"/>
</dbReference>
<dbReference type="PROSITE" id="PS50956">
    <property type="entry name" value="HTH_ASNC_2"/>
    <property type="match status" value="1"/>
</dbReference>
<organism evidence="6 7">
    <name type="scientific">Paracoccus limosus</name>
    <dbReference type="NCBI Taxonomy" id="913252"/>
    <lineage>
        <taxon>Bacteria</taxon>
        <taxon>Pseudomonadati</taxon>
        <taxon>Pseudomonadota</taxon>
        <taxon>Alphaproteobacteria</taxon>
        <taxon>Rhodobacterales</taxon>
        <taxon>Paracoccaceae</taxon>
        <taxon>Paracoccus</taxon>
    </lineage>
</organism>
<name>A0A844H2Z9_9RHOB</name>
<evidence type="ECO:0000256" key="1">
    <source>
        <dbReference type="ARBA" id="ARBA00023015"/>
    </source>
</evidence>
<dbReference type="SMART" id="SM00344">
    <property type="entry name" value="HTH_ASNC"/>
    <property type="match status" value="1"/>
</dbReference>
<dbReference type="PROSITE" id="PS00519">
    <property type="entry name" value="HTH_ASNC_1"/>
    <property type="match status" value="1"/>
</dbReference>
<dbReference type="CDD" id="cd00090">
    <property type="entry name" value="HTH_ARSR"/>
    <property type="match status" value="1"/>
</dbReference>
<dbReference type="GO" id="GO:0043201">
    <property type="term" value="P:response to L-leucine"/>
    <property type="evidence" value="ECO:0007669"/>
    <property type="project" value="TreeGrafter"/>
</dbReference>
<feature type="domain" description="HTH asnC-type" evidence="5">
    <location>
        <begin position="5"/>
        <end position="66"/>
    </location>
</feature>
<dbReference type="InterPro" id="IPR019885">
    <property type="entry name" value="Tscrpt_reg_HTH_AsnC-type_CS"/>
</dbReference>
<evidence type="ECO:0000313" key="6">
    <source>
        <dbReference type="EMBL" id="MTH33934.1"/>
    </source>
</evidence>
<evidence type="ECO:0000256" key="3">
    <source>
        <dbReference type="ARBA" id="ARBA00023159"/>
    </source>
</evidence>
<dbReference type="InterPro" id="IPR036390">
    <property type="entry name" value="WH_DNA-bd_sf"/>
</dbReference>